<gene>
    <name evidence="1" type="ORF">M9H77_31276</name>
</gene>
<dbReference type="Proteomes" id="UP001060085">
    <property type="component" value="Linkage Group LG07"/>
</dbReference>
<organism evidence="1 2">
    <name type="scientific">Catharanthus roseus</name>
    <name type="common">Madagascar periwinkle</name>
    <name type="synonym">Vinca rosea</name>
    <dbReference type="NCBI Taxonomy" id="4058"/>
    <lineage>
        <taxon>Eukaryota</taxon>
        <taxon>Viridiplantae</taxon>
        <taxon>Streptophyta</taxon>
        <taxon>Embryophyta</taxon>
        <taxon>Tracheophyta</taxon>
        <taxon>Spermatophyta</taxon>
        <taxon>Magnoliopsida</taxon>
        <taxon>eudicotyledons</taxon>
        <taxon>Gunneridae</taxon>
        <taxon>Pentapetalae</taxon>
        <taxon>asterids</taxon>
        <taxon>lamiids</taxon>
        <taxon>Gentianales</taxon>
        <taxon>Apocynaceae</taxon>
        <taxon>Rauvolfioideae</taxon>
        <taxon>Vinceae</taxon>
        <taxon>Catharanthinae</taxon>
        <taxon>Catharanthus</taxon>
    </lineage>
</organism>
<name>A0ACC0A1P9_CATRO</name>
<dbReference type="EMBL" id="CM044707">
    <property type="protein sequence ID" value="KAI5654089.1"/>
    <property type="molecule type" value="Genomic_DNA"/>
</dbReference>
<evidence type="ECO:0000313" key="2">
    <source>
        <dbReference type="Proteomes" id="UP001060085"/>
    </source>
</evidence>
<protein>
    <submittedName>
        <fullName evidence="1">Uncharacterized protein</fullName>
    </submittedName>
</protein>
<sequence length="176" mass="19943">MEIDTNVKRNEVEVMVRELMVGSKGNKMREKVDEWKKKAKMATMQGGTSYDNFNRQSIKQQEFLQTFPIETLWYHIYYRSPFIMSDGRLVDTTIIEDVDQTNDNQNRVRQQQLLLQQEIPLSESRAQNMSSRPGPCVSSSGGPAQGEFHQQNGPARVSLTNQSDSSPNGDGPVISS</sequence>
<keyword evidence="2" id="KW-1185">Reference proteome</keyword>
<accession>A0ACC0A1P9</accession>
<proteinExistence type="predicted"/>
<comment type="caution">
    <text evidence="1">The sequence shown here is derived from an EMBL/GenBank/DDBJ whole genome shotgun (WGS) entry which is preliminary data.</text>
</comment>
<reference evidence="2" key="1">
    <citation type="journal article" date="2023" name="Nat. Plants">
        <title>Single-cell RNA sequencing provides a high-resolution roadmap for understanding the multicellular compartmentation of specialized metabolism.</title>
        <authorList>
            <person name="Sun S."/>
            <person name="Shen X."/>
            <person name="Li Y."/>
            <person name="Li Y."/>
            <person name="Wang S."/>
            <person name="Li R."/>
            <person name="Zhang H."/>
            <person name="Shen G."/>
            <person name="Guo B."/>
            <person name="Wei J."/>
            <person name="Xu J."/>
            <person name="St-Pierre B."/>
            <person name="Chen S."/>
            <person name="Sun C."/>
        </authorList>
    </citation>
    <scope>NUCLEOTIDE SEQUENCE [LARGE SCALE GENOMIC DNA]</scope>
</reference>
<evidence type="ECO:0000313" key="1">
    <source>
        <dbReference type="EMBL" id="KAI5654089.1"/>
    </source>
</evidence>